<comment type="caution">
    <text evidence="3">The sequence shown here is derived from an EMBL/GenBank/DDBJ whole genome shotgun (WGS) entry which is preliminary data.</text>
</comment>
<name>A0A645BCY7_9ZZZZ</name>
<sequence>MEAVWILSVIFTFVIIVSTIDHRYSLRKKKIEAALRMREMEMGLPPGTYSSSKMKMPKGKKGETWEASFSEFKGGTNRTELKKGIDDLQQRLANLETIMNNRREKPEGMHDKEWKE</sequence>
<feature type="region of interest" description="Disordered" evidence="1">
    <location>
        <begin position="97"/>
        <end position="116"/>
    </location>
</feature>
<keyword evidence="2" id="KW-0812">Transmembrane</keyword>
<dbReference type="EMBL" id="VSSQ01018126">
    <property type="protein sequence ID" value="MPM61053.1"/>
    <property type="molecule type" value="Genomic_DNA"/>
</dbReference>
<organism evidence="3">
    <name type="scientific">bioreactor metagenome</name>
    <dbReference type="NCBI Taxonomy" id="1076179"/>
    <lineage>
        <taxon>unclassified sequences</taxon>
        <taxon>metagenomes</taxon>
        <taxon>ecological metagenomes</taxon>
    </lineage>
</organism>
<keyword evidence="2" id="KW-0472">Membrane</keyword>
<keyword evidence="2" id="KW-1133">Transmembrane helix</keyword>
<gene>
    <name evidence="3" type="ORF">SDC9_107907</name>
</gene>
<reference evidence="3" key="1">
    <citation type="submission" date="2019-08" db="EMBL/GenBank/DDBJ databases">
        <authorList>
            <person name="Kucharzyk K."/>
            <person name="Murdoch R.W."/>
            <person name="Higgins S."/>
            <person name="Loffler F."/>
        </authorList>
    </citation>
    <scope>NUCLEOTIDE SEQUENCE</scope>
</reference>
<feature type="transmembrane region" description="Helical" evidence="2">
    <location>
        <begin position="6"/>
        <end position="26"/>
    </location>
</feature>
<evidence type="ECO:0000256" key="2">
    <source>
        <dbReference type="SAM" id="Phobius"/>
    </source>
</evidence>
<protein>
    <submittedName>
        <fullName evidence="3">Uncharacterized protein</fullName>
    </submittedName>
</protein>
<dbReference type="AlphaFoldDB" id="A0A645BCY7"/>
<evidence type="ECO:0000256" key="1">
    <source>
        <dbReference type="SAM" id="MobiDB-lite"/>
    </source>
</evidence>
<evidence type="ECO:0000313" key="3">
    <source>
        <dbReference type="EMBL" id="MPM61053.1"/>
    </source>
</evidence>
<feature type="compositionally biased region" description="Basic and acidic residues" evidence="1">
    <location>
        <begin position="101"/>
        <end position="116"/>
    </location>
</feature>
<accession>A0A645BCY7</accession>
<proteinExistence type="predicted"/>